<dbReference type="RefSeq" id="WP_145327661.1">
    <property type="nucleotide sequence ID" value="NZ_JBPFRZ010000002.1"/>
</dbReference>
<proteinExistence type="predicted"/>
<name>A0A562MQJ4_9SPHI</name>
<gene>
    <name evidence="1" type="ORF">IQ31_01632</name>
</gene>
<dbReference type="OrthoDB" id="956078at2"/>
<evidence type="ECO:0000313" key="2">
    <source>
        <dbReference type="Proteomes" id="UP000315908"/>
    </source>
</evidence>
<evidence type="ECO:0000313" key="1">
    <source>
        <dbReference type="EMBL" id="TWI22227.1"/>
    </source>
</evidence>
<sequence length="131" mass="15175">MAFEVATNQSYLIEIAPVVTSDFKNLPAGRYFFNWDEEATFEIFKLTIKGKDDILGLISFERISKEMRIHVRLLIASVENVGAAKIDDSLRPKTQIAQHYIDKYKINITGMTRSLEIPEIFELIEFYDHDN</sequence>
<reference evidence="1 2" key="1">
    <citation type="journal article" date="2015" name="Stand. Genomic Sci.">
        <title>Genomic Encyclopedia of Bacterial and Archaeal Type Strains, Phase III: the genomes of soil and plant-associated and newly described type strains.</title>
        <authorList>
            <person name="Whitman W.B."/>
            <person name="Woyke T."/>
            <person name="Klenk H.P."/>
            <person name="Zhou Y."/>
            <person name="Lilburn T.G."/>
            <person name="Beck B.J."/>
            <person name="De Vos P."/>
            <person name="Vandamme P."/>
            <person name="Eisen J.A."/>
            <person name="Garrity G."/>
            <person name="Hugenholtz P."/>
            <person name="Kyrpides N.C."/>
        </authorList>
    </citation>
    <scope>NUCLEOTIDE SEQUENCE [LARGE SCALE GENOMIC DNA]</scope>
    <source>
        <strain evidence="1 2">CGMCC 1.6855</strain>
    </source>
</reference>
<accession>A0A562MQJ4</accession>
<protein>
    <submittedName>
        <fullName evidence="1">Uncharacterized protein</fullName>
    </submittedName>
</protein>
<comment type="caution">
    <text evidence="1">The sequence shown here is derived from an EMBL/GenBank/DDBJ whole genome shotgun (WGS) entry which is preliminary data.</text>
</comment>
<organism evidence="1 2">
    <name type="scientific">Sphingobacterium siyangense</name>
    <dbReference type="NCBI Taxonomy" id="459529"/>
    <lineage>
        <taxon>Bacteria</taxon>
        <taxon>Pseudomonadati</taxon>
        <taxon>Bacteroidota</taxon>
        <taxon>Sphingobacteriia</taxon>
        <taxon>Sphingobacteriales</taxon>
        <taxon>Sphingobacteriaceae</taxon>
        <taxon>Sphingobacterium</taxon>
    </lineage>
</organism>
<dbReference type="Proteomes" id="UP000315908">
    <property type="component" value="Unassembled WGS sequence"/>
</dbReference>
<dbReference type="AlphaFoldDB" id="A0A562MQJ4"/>
<dbReference type="EMBL" id="VLKR01000006">
    <property type="protein sequence ID" value="TWI22227.1"/>
    <property type="molecule type" value="Genomic_DNA"/>
</dbReference>